<proteinExistence type="inferred from homology"/>
<dbReference type="EMBL" id="SPHZ02000004">
    <property type="protein sequence ID" value="KAF0922177.1"/>
    <property type="molecule type" value="Genomic_DNA"/>
</dbReference>
<reference evidence="9 10" key="1">
    <citation type="submission" date="2019-11" db="EMBL/GenBank/DDBJ databases">
        <title>Whole genome sequence of Oryza granulata.</title>
        <authorList>
            <person name="Li W."/>
        </authorList>
    </citation>
    <scope>NUCLEOTIDE SEQUENCE [LARGE SCALE GENOMIC DNA]</scope>
    <source>
        <strain evidence="10">cv. Menghai</strain>
        <tissue evidence="9">Leaf</tissue>
    </source>
</reference>
<name>A0A6G1EBR3_9ORYZ</name>
<keyword evidence="2" id="KW-0805">Transcription regulation</keyword>
<dbReference type="Pfam" id="PF00847">
    <property type="entry name" value="AP2"/>
    <property type="match status" value="1"/>
</dbReference>
<evidence type="ECO:0000313" key="10">
    <source>
        <dbReference type="Proteomes" id="UP000479710"/>
    </source>
</evidence>
<dbReference type="AlphaFoldDB" id="A0A6G1EBR3"/>
<comment type="similarity">
    <text evidence="7">Belongs to the AP2/ERF transcription factor family. ERF subfamily.</text>
</comment>
<keyword evidence="5" id="KW-0804">Transcription</keyword>
<evidence type="ECO:0000256" key="2">
    <source>
        <dbReference type="ARBA" id="ARBA00023015"/>
    </source>
</evidence>
<organism evidence="9 10">
    <name type="scientific">Oryza meyeriana var. granulata</name>
    <dbReference type="NCBI Taxonomy" id="110450"/>
    <lineage>
        <taxon>Eukaryota</taxon>
        <taxon>Viridiplantae</taxon>
        <taxon>Streptophyta</taxon>
        <taxon>Embryophyta</taxon>
        <taxon>Tracheophyta</taxon>
        <taxon>Spermatophyta</taxon>
        <taxon>Magnoliopsida</taxon>
        <taxon>Liliopsida</taxon>
        <taxon>Poales</taxon>
        <taxon>Poaceae</taxon>
        <taxon>BOP clade</taxon>
        <taxon>Oryzoideae</taxon>
        <taxon>Oryzeae</taxon>
        <taxon>Oryzinae</taxon>
        <taxon>Oryza</taxon>
        <taxon>Oryza meyeriana</taxon>
    </lineage>
</organism>
<evidence type="ECO:0000256" key="1">
    <source>
        <dbReference type="ARBA" id="ARBA00004123"/>
    </source>
</evidence>
<protein>
    <recommendedName>
        <fullName evidence="8">AP2/ERF domain-containing protein</fullName>
    </recommendedName>
</protein>
<dbReference type="SUPFAM" id="SSF54171">
    <property type="entry name" value="DNA-binding domain"/>
    <property type="match status" value="1"/>
</dbReference>
<dbReference type="InterPro" id="IPR051032">
    <property type="entry name" value="AP2/ERF_TF_ERF_subfamily"/>
</dbReference>
<keyword evidence="3" id="KW-0238">DNA-binding</keyword>
<dbReference type="SMART" id="SM00380">
    <property type="entry name" value="AP2"/>
    <property type="match status" value="1"/>
</dbReference>
<comment type="subcellular location">
    <subcellularLocation>
        <location evidence="1">Nucleus</location>
    </subcellularLocation>
</comment>
<dbReference type="CDD" id="cd00018">
    <property type="entry name" value="AP2"/>
    <property type="match status" value="1"/>
</dbReference>
<dbReference type="PANTHER" id="PTHR31985">
    <property type="entry name" value="ETHYLENE-RESPONSIVE TRANSCRIPTION FACTOR ERF042-RELATED"/>
    <property type="match status" value="1"/>
</dbReference>
<feature type="domain" description="AP2/ERF" evidence="8">
    <location>
        <begin position="76"/>
        <end position="135"/>
    </location>
</feature>
<evidence type="ECO:0000259" key="8">
    <source>
        <dbReference type="PROSITE" id="PS51032"/>
    </source>
</evidence>
<evidence type="ECO:0000256" key="3">
    <source>
        <dbReference type="ARBA" id="ARBA00023125"/>
    </source>
</evidence>
<dbReference type="PRINTS" id="PR00367">
    <property type="entry name" value="ETHRSPELEMNT"/>
</dbReference>
<keyword evidence="6" id="KW-0539">Nucleus</keyword>
<keyword evidence="10" id="KW-1185">Reference proteome</keyword>
<dbReference type="OrthoDB" id="1918918at2759"/>
<sequence>MARAVHQHVGLQIARFVSPPAYTSPPTPACNLLTPINAAHAALIKPECGFKFARAFHGSLSLSCMHTNTPPAPERKYKGVRRRQWGKWVAEIRLPNSRRRIWLGSYDTPEKVAWAFDAAFVSLRGAGSNAGINFPESSPAVARTRDLREVFAPAGFACQPAAAASGRRTGCHGCSSGCGGPRAR</sequence>
<dbReference type="PROSITE" id="PS51032">
    <property type="entry name" value="AP2_ERF"/>
    <property type="match status" value="1"/>
</dbReference>
<dbReference type="InterPro" id="IPR001471">
    <property type="entry name" value="AP2/ERF_dom"/>
</dbReference>
<evidence type="ECO:0000313" key="9">
    <source>
        <dbReference type="EMBL" id="KAF0922177.1"/>
    </source>
</evidence>
<dbReference type="Gene3D" id="3.30.730.10">
    <property type="entry name" value="AP2/ERF domain"/>
    <property type="match status" value="1"/>
</dbReference>
<dbReference type="GO" id="GO:0003677">
    <property type="term" value="F:DNA binding"/>
    <property type="evidence" value="ECO:0007669"/>
    <property type="project" value="UniProtKB-KW"/>
</dbReference>
<accession>A0A6G1EBR3</accession>
<evidence type="ECO:0000256" key="7">
    <source>
        <dbReference type="ARBA" id="ARBA00024343"/>
    </source>
</evidence>
<evidence type="ECO:0000256" key="6">
    <source>
        <dbReference type="ARBA" id="ARBA00023242"/>
    </source>
</evidence>
<keyword evidence="4" id="KW-0010">Activator</keyword>
<dbReference type="GO" id="GO:0003700">
    <property type="term" value="F:DNA-binding transcription factor activity"/>
    <property type="evidence" value="ECO:0007669"/>
    <property type="project" value="InterPro"/>
</dbReference>
<dbReference type="Proteomes" id="UP000479710">
    <property type="component" value="Unassembled WGS sequence"/>
</dbReference>
<dbReference type="PANTHER" id="PTHR31985:SF215">
    <property type="entry name" value="OS02G0781300 PROTEIN"/>
    <property type="match status" value="1"/>
</dbReference>
<dbReference type="InterPro" id="IPR016177">
    <property type="entry name" value="DNA-bd_dom_sf"/>
</dbReference>
<gene>
    <name evidence="9" type="ORF">E2562_027776</name>
</gene>
<evidence type="ECO:0000256" key="4">
    <source>
        <dbReference type="ARBA" id="ARBA00023159"/>
    </source>
</evidence>
<dbReference type="GO" id="GO:0005634">
    <property type="term" value="C:nucleus"/>
    <property type="evidence" value="ECO:0007669"/>
    <property type="project" value="UniProtKB-SubCell"/>
</dbReference>
<comment type="caution">
    <text evidence="9">The sequence shown here is derived from an EMBL/GenBank/DDBJ whole genome shotgun (WGS) entry which is preliminary data.</text>
</comment>
<evidence type="ECO:0000256" key="5">
    <source>
        <dbReference type="ARBA" id="ARBA00023163"/>
    </source>
</evidence>
<dbReference type="InterPro" id="IPR036955">
    <property type="entry name" value="AP2/ERF_dom_sf"/>
</dbReference>